<reference evidence="3" key="1">
    <citation type="submission" date="2023-06" db="EMBL/GenBank/DDBJ databases">
        <title>Genome-scale phylogeny and comparative genomics of the fungal order Sordariales.</title>
        <authorList>
            <consortium name="Lawrence Berkeley National Laboratory"/>
            <person name="Hensen N."/>
            <person name="Bonometti L."/>
            <person name="Westerberg I."/>
            <person name="Brannstrom I.O."/>
            <person name="Guillou S."/>
            <person name="Cros-Aarteil S."/>
            <person name="Calhoun S."/>
            <person name="Haridas S."/>
            <person name="Kuo A."/>
            <person name="Mondo S."/>
            <person name="Pangilinan J."/>
            <person name="Riley R."/>
            <person name="LaButti K."/>
            <person name="Andreopoulos B."/>
            <person name="Lipzen A."/>
            <person name="Chen C."/>
            <person name="Yanf M."/>
            <person name="Daum C."/>
            <person name="Ng V."/>
            <person name="Clum A."/>
            <person name="Steindorff A."/>
            <person name="Ohm R."/>
            <person name="Martin F."/>
            <person name="Silar P."/>
            <person name="Natvig D."/>
            <person name="Lalanne C."/>
            <person name="Gautier V."/>
            <person name="Ament-velasquez S.L."/>
            <person name="Kruys A."/>
            <person name="Hutchinson M.I."/>
            <person name="Powell A.J."/>
            <person name="Barry K."/>
            <person name="Miller A.N."/>
            <person name="Grigoriev I.V."/>
            <person name="Debuchy R."/>
            <person name="Gladieux P."/>
            <person name="Thoren M.H."/>
            <person name="Johannesson H."/>
        </authorList>
    </citation>
    <scope>NUCLEOTIDE SEQUENCE</scope>
    <source>
        <strain evidence="3">SMH2392-1A</strain>
    </source>
</reference>
<organism evidence="3 4">
    <name type="scientific">Lasiosphaeria miniovina</name>
    <dbReference type="NCBI Taxonomy" id="1954250"/>
    <lineage>
        <taxon>Eukaryota</taxon>
        <taxon>Fungi</taxon>
        <taxon>Dikarya</taxon>
        <taxon>Ascomycota</taxon>
        <taxon>Pezizomycotina</taxon>
        <taxon>Sordariomycetes</taxon>
        <taxon>Sordariomycetidae</taxon>
        <taxon>Sordariales</taxon>
        <taxon>Lasiosphaeriaceae</taxon>
        <taxon>Lasiosphaeria</taxon>
    </lineage>
</organism>
<dbReference type="AlphaFoldDB" id="A0AA40BJ77"/>
<dbReference type="RefSeq" id="XP_060304070.1">
    <property type="nucleotide sequence ID" value="XM_060441109.1"/>
</dbReference>
<evidence type="ECO:0000313" key="3">
    <source>
        <dbReference type="EMBL" id="KAK0735193.1"/>
    </source>
</evidence>
<gene>
    <name evidence="3" type="ORF">B0T26DRAFT_691108</name>
</gene>
<evidence type="ECO:0000256" key="1">
    <source>
        <dbReference type="SAM" id="MobiDB-lite"/>
    </source>
</evidence>
<keyword evidence="2" id="KW-0812">Transmembrane</keyword>
<sequence>MLCASCVSRANQCPSKMLRKRRAPNAATQLGDSTAKFPPTSRALQFLVYHIIIIVLVLVPAAHLLDSHVARPIPRASAHERSLLVERGRNRRPSNAKPSHAAAGCAVPGGICKACVVCVVCVACVVCVVHARSNSATGSWPATARSSRWRRERGLPRERSDAQC</sequence>
<name>A0AA40BJ77_9PEZI</name>
<dbReference type="EMBL" id="JAUIRO010000001">
    <property type="protein sequence ID" value="KAK0735193.1"/>
    <property type="molecule type" value="Genomic_DNA"/>
</dbReference>
<accession>A0AA40BJ77</accession>
<keyword evidence="2" id="KW-0472">Membrane</keyword>
<dbReference type="GeneID" id="85324379"/>
<keyword evidence="4" id="KW-1185">Reference proteome</keyword>
<feature type="region of interest" description="Disordered" evidence="1">
    <location>
        <begin position="136"/>
        <end position="164"/>
    </location>
</feature>
<keyword evidence="2" id="KW-1133">Transmembrane helix</keyword>
<feature type="compositionally biased region" description="Basic and acidic residues" evidence="1">
    <location>
        <begin position="152"/>
        <end position="164"/>
    </location>
</feature>
<evidence type="ECO:0000256" key="2">
    <source>
        <dbReference type="SAM" id="Phobius"/>
    </source>
</evidence>
<dbReference type="Proteomes" id="UP001172101">
    <property type="component" value="Unassembled WGS sequence"/>
</dbReference>
<comment type="caution">
    <text evidence="3">The sequence shown here is derived from an EMBL/GenBank/DDBJ whole genome shotgun (WGS) entry which is preliminary data.</text>
</comment>
<evidence type="ECO:0000313" key="4">
    <source>
        <dbReference type="Proteomes" id="UP001172101"/>
    </source>
</evidence>
<protein>
    <submittedName>
        <fullName evidence="3">Uncharacterized protein</fullName>
    </submittedName>
</protein>
<feature type="transmembrane region" description="Helical" evidence="2">
    <location>
        <begin position="46"/>
        <end position="65"/>
    </location>
</feature>
<proteinExistence type="predicted"/>